<gene>
    <name evidence="2" type="ORF">S01H1_54628</name>
</gene>
<comment type="caution">
    <text evidence="2">The sequence shown here is derived from an EMBL/GenBank/DDBJ whole genome shotgun (WGS) entry which is preliminary data.</text>
</comment>
<keyword evidence="1" id="KW-0472">Membrane</keyword>
<evidence type="ECO:0000313" key="2">
    <source>
        <dbReference type="EMBL" id="GAG18752.1"/>
    </source>
</evidence>
<name>X0W622_9ZZZZ</name>
<keyword evidence="1" id="KW-0812">Transmembrane</keyword>
<dbReference type="EMBL" id="BARS01035457">
    <property type="protein sequence ID" value="GAG18752.1"/>
    <property type="molecule type" value="Genomic_DNA"/>
</dbReference>
<proteinExistence type="predicted"/>
<keyword evidence="1" id="KW-1133">Transmembrane helix</keyword>
<protein>
    <submittedName>
        <fullName evidence="2">Uncharacterized protein</fullName>
    </submittedName>
</protein>
<feature type="transmembrane region" description="Helical" evidence="1">
    <location>
        <begin position="21"/>
        <end position="40"/>
    </location>
</feature>
<sequence length="41" mass="4638">MSSLLKTKEAELKKKREYSEFVLWLVLAVLASVTIVLSISL</sequence>
<reference evidence="2" key="1">
    <citation type="journal article" date="2014" name="Front. Microbiol.">
        <title>High frequency of phylogenetically diverse reductive dehalogenase-homologous genes in deep subseafloor sedimentary metagenomes.</title>
        <authorList>
            <person name="Kawai M."/>
            <person name="Futagami T."/>
            <person name="Toyoda A."/>
            <person name="Takaki Y."/>
            <person name="Nishi S."/>
            <person name="Hori S."/>
            <person name="Arai W."/>
            <person name="Tsubouchi T."/>
            <person name="Morono Y."/>
            <person name="Uchiyama I."/>
            <person name="Ito T."/>
            <person name="Fujiyama A."/>
            <person name="Inagaki F."/>
            <person name="Takami H."/>
        </authorList>
    </citation>
    <scope>NUCLEOTIDE SEQUENCE</scope>
    <source>
        <strain evidence="2">Expedition CK06-06</strain>
    </source>
</reference>
<accession>X0W622</accession>
<organism evidence="2">
    <name type="scientific">marine sediment metagenome</name>
    <dbReference type="NCBI Taxonomy" id="412755"/>
    <lineage>
        <taxon>unclassified sequences</taxon>
        <taxon>metagenomes</taxon>
        <taxon>ecological metagenomes</taxon>
    </lineage>
</organism>
<dbReference type="AlphaFoldDB" id="X0W622"/>
<evidence type="ECO:0000256" key="1">
    <source>
        <dbReference type="SAM" id="Phobius"/>
    </source>
</evidence>